<sequence>MSGAELGLAVLATTDFCFKYCKILIEKYDTLKSAESEIKQRVLRIQSNWMKTARQLELLALVWETIDGQLQRVQDGVTEVLLEKLMSADTRIKSLQAKKSKQPDGSAKASKWKYALTKECLDKAIQDMEEWQRLFDPTWIFIMSLSNPHIDRQLARNDRGDTGPERVARKLRASLKKENPHQVFLPEKDFVEATRRAIPFSSAQTMKRAGSEKLLIVDTASLDGDTGIQIEIVTKDVRTLAKRLSQVEDFSCGLLSCRGVVRESDPANKRTTAFNFIFRCPDGLKNPRSLRKSLPTRTRTYPLPIASRLPSNWVHLFGFVHKSVRPETVLVFENEDSRMDGAFLLGFEKFRLADGRTIRLGDSDWEKDLYRHPDRQGLEPAQDFVMQHDIFSLGVYLLEIGLWESLVSYDEEGSSPRPSDIMGLLHEQSKREEKNAVSRKKVLVDLAKQRLPSRMGDKYTETVVTCLTCLDNGNTDFGDRSEFEDEDGVLVGVRYIEKRFNVTGTGERSESQF</sequence>
<dbReference type="Proteomes" id="UP001172673">
    <property type="component" value="Unassembled WGS sequence"/>
</dbReference>
<accession>A0AA38X2R8</accession>
<dbReference type="EMBL" id="JAPDRK010000015">
    <property type="protein sequence ID" value="KAJ9605761.1"/>
    <property type="molecule type" value="Genomic_DNA"/>
</dbReference>
<dbReference type="PANTHER" id="PTHR37542">
    <property type="entry name" value="HELO DOMAIN-CONTAINING PROTEIN-RELATED"/>
    <property type="match status" value="1"/>
</dbReference>
<protein>
    <recommendedName>
        <fullName evidence="3">Protein kinase domain-containing protein</fullName>
    </recommendedName>
</protein>
<proteinExistence type="predicted"/>
<organism evidence="1 2">
    <name type="scientific">Cladophialophora chaetospira</name>
    <dbReference type="NCBI Taxonomy" id="386627"/>
    <lineage>
        <taxon>Eukaryota</taxon>
        <taxon>Fungi</taxon>
        <taxon>Dikarya</taxon>
        <taxon>Ascomycota</taxon>
        <taxon>Pezizomycotina</taxon>
        <taxon>Eurotiomycetes</taxon>
        <taxon>Chaetothyriomycetidae</taxon>
        <taxon>Chaetothyriales</taxon>
        <taxon>Herpotrichiellaceae</taxon>
        <taxon>Cladophialophora</taxon>
    </lineage>
</organism>
<dbReference type="PANTHER" id="PTHR37542:SF1">
    <property type="entry name" value="PRION-INHIBITION AND PROPAGATION HELO DOMAIN-CONTAINING PROTEIN"/>
    <property type="match status" value="1"/>
</dbReference>
<reference evidence="1" key="1">
    <citation type="submission" date="2022-10" db="EMBL/GenBank/DDBJ databases">
        <title>Culturing micro-colonial fungi from biological soil crusts in the Mojave desert and describing Neophaeococcomyces mojavensis, and introducing the new genera and species Taxawa tesnikishii.</title>
        <authorList>
            <person name="Kurbessoian T."/>
            <person name="Stajich J.E."/>
        </authorList>
    </citation>
    <scope>NUCLEOTIDE SEQUENCE</scope>
    <source>
        <strain evidence="1">TK_41</strain>
    </source>
</reference>
<dbReference type="AlphaFoldDB" id="A0AA38X2R8"/>
<evidence type="ECO:0000313" key="2">
    <source>
        <dbReference type="Proteomes" id="UP001172673"/>
    </source>
</evidence>
<keyword evidence="2" id="KW-1185">Reference proteome</keyword>
<evidence type="ECO:0000313" key="1">
    <source>
        <dbReference type="EMBL" id="KAJ9605761.1"/>
    </source>
</evidence>
<evidence type="ECO:0008006" key="3">
    <source>
        <dbReference type="Google" id="ProtNLM"/>
    </source>
</evidence>
<comment type="caution">
    <text evidence="1">The sequence shown here is derived from an EMBL/GenBank/DDBJ whole genome shotgun (WGS) entry which is preliminary data.</text>
</comment>
<name>A0AA38X2R8_9EURO</name>
<gene>
    <name evidence="1" type="ORF">H2200_009610</name>
</gene>